<evidence type="ECO:0008006" key="10">
    <source>
        <dbReference type="Google" id="ProtNLM"/>
    </source>
</evidence>
<feature type="transmembrane region" description="Helical" evidence="7">
    <location>
        <begin position="99"/>
        <end position="118"/>
    </location>
</feature>
<accession>G2GM42</accession>
<evidence type="ECO:0000256" key="2">
    <source>
        <dbReference type="ARBA" id="ARBA00022475"/>
    </source>
</evidence>
<feature type="region of interest" description="Disordered" evidence="6">
    <location>
        <begin position="1"/>
        <end position="53"/>
    </location>
</feature>
<evidence type="ECO:0000313" key="8">
    <source>
        <dbReference type="EMBL" id="EGX55424.1"/>
    </source>
</evidence>
<keyword evidence="3 7" id="KW-0812">Transmembrane</keyword>
<evidence type="ECO:0000256" key="3">
    <source>
        <dbReference type="ARBA" id="ARBA00022692"/>
    </source>
</evidence>
<feature type="transmembrane region" description="Helical" evidence="7">
    <location>
        <begin position="346"/>
        <end position="363"/>
    </location>
</feature>
<proteinExistence type="predicted"/>
<evidence type="ECO:0000256" key="7">
    <source>
        <dbReference type="SAM" id="Phobius"/>
    </source>
</evidence>
<dbReference type="AlphaFoldDB" id="G2GM42"/>
<feature type="transmembrane region" description="Helical" evidence="7">
    <location>
        <begin position="292"/>
        <end position="309"/>
    </location>
</feature>
<evidence type="ECO:0000313" key="9">
    <source>
        <dbReference type="Proteomes" id="UP000004217"/>
    </source>
</evidence>
<keyword evidence="9" id="KW-1185">Reference proteome</keyword>
<feature type="transmembrane region" description="Helical" evidence="7">
    <location>
        <begin position="262"/>
        <end position="286"/>
    </location>
</feature>
<keyword evidence="2" id="KW-1003">Cell membrane</keyword>
<dbReference type="PANTHER" id="PTHR39087:SF2">
    <property type="entry name" value="UPF0104 MEMBRANE PROTEIN MJ1595"/>
    <property type="match status" value="1"/>
</dbReference>
<reference evidence="8 9" key="1">
    <citation type="submission" date="2011-08" db="EMBL/GenBank/DDBJ databases">
        <authorList>
            <person name="Lin Y."/>
            <person name="Hao X."/>
            <person name="Johnstone L."/>
            <person name="Miller S.J."/>
            <person name="Wei G."/>
            <person name="Rensing C."/>
        </authorList>
    </citation>
    <scope>NUCLEOTIDE SEQUENCE [LARGE SCALE GENOMIC DNA]</scope>
    <source>
        <strain evidence="8 9">K42</strain>
    </source>
</reference>
<evidence type="ECO:0000256" key="6">
    <source>
        <dbReference type="SAM" id="MobiDB-lite"/>
    </source>
</evidence>
<feature type="transmembrane region" description="Helical" evidence="7">
    <location>
        <begin position="213"/>
        <end position="233"/>
    </location>
</feature>
<dbReference type="PATRIC" id="fig|700597.3.peg.6447"/>
<protein>
    <recommendedName>
        <fullName evidence="10">Integral membrane protein</fullName>
    </recommendedName>
</protein>
<comment type="subcellular location">
    <subcellularLocation>
        <location evidence="1">Cell membrane</location>
        <topology evidence="1">Multi-pass membrane protein</topology>
    </subcellularLocation>
</comment>
<evidence type="ECO:0000256" key="5">
    <source>
        <dbReference type="ARBA" id="ARBA00023136"/>
    </source>
</evidence>
<keyword evidence="4 7" id="KW-1133">Transmembrane helix</keyword>
<evidence type="ECO:0000256" key="4">
    <source>
        <dbReference type="ARBA" id="ARBA00022989"/>
    </source>
</evidence>
<evidence type="ECO:0000256" key="1">
    <source>
        <dbReference type="ARBA" id="ARBA00004651"/>
    </source>
</evidence>
<gene>
    <name evidence="8" type="ORF">SZN_32971</name>
</gene>
<dbReference type="GO" id="GO:0005886">
    <property type="term" value="C:plasma membrane"/>
    <property type="evidence" value="ECO:0007669"/>
    <property type="project" value="UniProtKB-SubCell"/>
</dbReference>
<sequence length="368" mass="37470">MTAVRLSPDALFPEAVPSGDGRSPEALSPDGRSPEAPRAGVPRGERPAPVRPSSAGRLLRRVPLRRILVLLPLALVVVVAVDNRAVLGAGVGHLTTARWPWLLAAAGVTCLTWVAAAVTRQGAVVDRLPVLRLLATQFAAGAANHLLPTGLGASAVNLRFMTVCGLPLARSSAALALYLLAESIARVGLLAALLVAFPDALRLGPLLPPGGLTPLLLGAGAAAVLAVVAFTVVRRLREAVLSFLRTALGEARSVHARPARMLALWGGSLAFPLLQASGLVLTGLALGLDVPPVHMAVAYLAATVAVALVPTPGGLGSVEAALVVALVAAGGPAAVATAVVLAYRIITVWLPLLPGALTLGALVRRKII</sequence>
<feature type="transmembrane region" description="Helical" evidence="7">
    <location>
        <begin position="321"/>
        <end position="340"/>
    </location>
</feature>
<feature type="transmembrane region" description="Helical" evidence="7">
    <location>
        <begin position="67"/>
        <end position="87"/>
    </location>
</feature>
<dbReference type="NCBIfam" id="TIGR00374">
    <property type="entry name" value="flippase-like domain"/>
    <property type="match status" value="1"/>
</dbReference>
<dbReference type="EMBL" id="AGBF01000229">
    <property type="protein sequence ID" value="EGX55424.1"/>
    <property type="molecule type" value="Genomic_DNA"/>
</dbReference>
<name>G2GM42_9ACTN</name>
<dbReference type="Proteomes" id="UP000004217">
    <property type="component" value="Unassembled WGS sequence"/>
</dbReference>
<comment type="caution">
    <text evidence="8">The sequence shown here is derived from an EMBL/GenBank/DDBJ whole genome shotgun (WGS) entry which is preliminary data.</text>
</comment>
<dbReference type="PANTHER" id="PTHR39087">
    <property type="entry name" value="UPF0104 MEMBRANE PROTEIN MJ1595"/>
    <property type="match status" value="1"/>
</dbReference>
<dbReference type="InterPro" id="IPR022791">
    <property type="entry name" value="L-PG_synthase/AglD"/>
</dbReference>
<organism evidence="8 9">
    <name type="scientific">Streptomyces zinciresistens K42</name>
    <dbReference type="NCBI Taxonomy" id="700597"/>
    <lineage>
        <taxon>Bacteria</taxon>
        <taxon>Bacillati</taxon>
        <taxon>Actinomycetota</taxon>
        <taxon>Actinomycetes</taxon>
        <taxon>Kitasatosporales</taxon>
        <taxon>Streptomycetaceae</taxon>
        <taxon>Streptomyces</taxon>
    </lineage>
</organism>
<keyword evidence="5 7" id="KW-0472">Membrane</keyword>
<dbReference type="Pfam" id="PF03706">
    <property type="entry name" value="LPG_synthase_TM"/>
    <property type="match status" value="1"/>
</dbReference>